<feature type="transmembrane region" description="Helical" evidence="2">
    <location>
        <begin position="86"/>
        <end position="110"/>
    </location>
</feature>
<evidence type="ECO:0000256" key="2">
    <source>
        <dbReference type="SAM" id="Phobius"/>
    </source>
</evidence>
<reference evidence="3 4" key="1">
    <citation type="submission" date="2021-07" db="EMBL/GenBank/DDBJ databases">
        <title>Whole Genome Sequence of Nocardia Iowensis.</title>
        <authorList>
            <person name="Lamm A."/>
            <person name="Collins-Fairclough A.M."/>
            <person name="Bunk B."/>
            <person name="Sproer C."/>
        </authorList>
    </citation>
    <scope>NUCLEOTIDE SEQUENCE [LARGE SCALE GENOMIC DNA]</scope>
    <source>
        <strain evidence="3 4">NRRL 5646</strain>
    </source>
</reference>
<dbReference type="EMBL" id="CP078145">
    <property type="protein sequence ID" value="QXN90873.1"/>
    <property type="molecule type" value="Genomic_DNA"/>
</dbReference>
<dbReference type="RefSeq" id="WP_218471737.1">
    <property type="nucleotide sequence ID" value="NZ_BAABJN010000006.1"/>
</dbReference>
<keyword evidence="4" id="KW-1185">Reference proteome</keyword>
<evidence type="ECO:0000313" key="4">
    <source>
        <dbReference type="Proteomes" id="UP000694257"/>
    </source>
</evidence>
<keyword evidence="2" id="KW-0812">Transmembrane</keyword>
<accession>A0ABX8RML5</accession>
<name>A0ABX8RML5_NOCIO</name>
<feature type="transmembrane region" description="Helical" evidence="2">
    <location>
        <begin position="42"/>
        <end position="66"/>
    </location>
</feature>
<feature type="compositionally biased region" description="Low complexity" evidence="1">
    <location>
        <begin position="192"/>
        <end position="291"/>
    </location>
</feature>
<dbReference type="InterPro" id="IPR035166">
    <property type="entry name" value="DUF5336"/>
</dbReference>
<protein>
    <submittedName>
        <fullName evidence="3">DUF5336 domain-containing protein</fullName>
    </submittedName>
</protein>
<dbReference type="Pfam" id="PF17270">
    <property type="entry name" value="DUF5336"/>
    <property type="match status" value="1"/>
</dbReference>
<gene>
    <name evidence="3" type="ORF">KV110_36845</name>
</gene>
<feature type="region of interest" description="Disordered" evidence="1">
    <location>
        <begin position="1"/>
        <end position="27"/>
    </location>
</feature>
<feature type="compositionally biased region" description="Low complexity" evidence="1">
    <location>
        <begin position="12"/>
        <end position="23"/>
    </location>
</feature>
<dbReference type="Proteomes" id="UP000694257">
    <property type="component" value="Chromosome"/>
</dbReference>
<organism evidence="3 4">
    <name type="scientific">Nocardia iowensis</name>
    <dbReference type="NCBI Taxonomy" id="204891"/>
    <lineage>
        <taxon>Bacteria</taxon>
        <taxon>Bacillati</taxon>
        <taxon>Actinomycetota</taxon>
        <taxon>Actinomycetes</taxon>
        <taxon>Mycobacteriales</taxon>
        <taxon>Nocardiaceae</taxon>
        <taxon>Nocardia</taxon>
    </lineage>
</organism>
<keyword evidence="2" id="KW-0472">Membrane</keyword>
<sequence length="359" mass="36056">MSYPSGGSGYNTPAPSTPSSIGSTAGGASSGSSASGAEAKGLPFFLVVGVAALGVINFLLGFVPFIGSKPIDFGGARVASSETANLFEASGAALLGILLLGGLLAGLSLLPKQNWTGAAAAASVTGFLALLLHSFTLADGIELEWGAYLLLVLAFVQAAVAVGAVLFESGIVKAPAPRPANQQAFGQGGYGQQQPSSFGQSQPAFGQNQPGYGQGQPGQQPYGQQSPYGQQPGYGAAQGSPYGQSQPSQPAYGQPGQPYGQQPAYGQQPPTTAFGAPQQASPYSSPSTAQPRQDEGATQHFGSAAQPAQQSPYGSSNYGQSGQTGGQQSAQQGQPFGGEQGGDPSSDATQAFRPSEDNK</sequence>
<keyword evidence="2" id="KW-1133">Transmembrane helix</keyword>
<feature type="region of interest" description="Disordered" evidence="1">
    <location>
        <begin position="182"/>
        <end position="359"/>
    </location>
</feature>
<feature type="transmembrane region" description="Helical" evidence="2">
    <location>
        <begin position="147"/>
        <end position="167"/>
    </location>
</feature>
<feature type="compositionally biased region" description="Low complexity" evidence="1">
    <location>
        <begin position="309"/>
        <end position="334"/>
    </location>
</feature>
<evidence type="ECO:0000313" key="3">
    <source>
        <dbReference type="EMBL" id="QXN90873.1"/>
    </source>
</evidence>
<evidence type="ECO:0000256" key="1">
    <source>
        <dbReference type="SAM" id="MobiDB-lite"/>
    </source>
</evidence>
<feature type="transmembrane region" description="Helical" evidence="2">
    <location>
        <begin position="117"/>
        <end position="135"/>
    </location>
</feature>
<proteinExistence type="predicted"/>